<reference evidence="7" key="1">
    <citation type="submission" date="2023-03" db="EMBL/GenBank/DDBJ databases">
        <title>Electrophorus voltai genome.</title>
        <authorList>
            <person name="Bian C."/>
        </authorList>
    </citation>
    <scope>NUCLEOTIDE SEQUENCE</scope>
    <source>
        <strain evidence="7">CB-2022</strain>
        <tissue evidence="7">Muscle</tissue>
    </source>
</reference>
<dbReference type="SUPFAM" id="SSF48726">
    <property type="entry name" value="Immunoglobulin"/>
    <property type="match status" value="1"/>
</dbReference>
<evidence type="ECO:0000256" key="2">
    <source>
        <dbReference type="ARBA" id="ARBA00023130"/>
    </source>
</evidence>
<keyword evidence="8" id="KW-1185">Reference proteome</keyword>
<dbReference type="InterPro" id="IPR013783">
    <property type="entry name" value="Ig-like_fold"/>
</dbReference>
<evidence type="ECO:0000259" key="6">
    <source>
        <dbReference type="Pfam" id="PF07686"/>
    </source>
</evidence>
<dbReference type="PANTHER" id="PTHR19367">
    <property type="entry name" value="T-CELL RECEPTOR ALPHA CHAIN V REGION"/>
    <property type="match status" value="1"/>
</dbReference>
<evidence type="ECO:0000313" key="8">
    <source>
        <dbReference type="Proteomes" id="UP001239994"/>
    </source>
</evidence>
<dbReference type="InterPro" id="IPR036179">
    <property type="entry name" value="Ig-like_dom_sf"/>
</dbReference>
<proteinExistence type="predicted"/>
<evidence type="ECO:0000256" key="3">
    <source>
        <dbReference type="ARBA" id="ARBA00023170"/>
    </source>
</evidence>
<accession>A0AAD9DMU3</accession>
<keyword evidence="2" id="KW-0391">Immunity</keyword>
<dbReference type="GO" id="GO:0002250">
    <property type="term" value="P:adaptive immune response"/>
    <property type="evidence" value="ECO:0007669"/>
    <property type="project" value="UniProtKB-KW"/>
</dbReference>
<dbReference type="Gene3D" id="2.60.40.10">
    <property type="entry name" value="Immunoglobulins"/>
    <property type="match status" value="1"/>
</dbReference>
<keyword evidence="1 5" id="KW-0732">Signal</keyword>
<dbReference type="InterPro" id="IPR013106">
    <property type="entry name" value="Ig_V-set"/>
</dbReference>
<keyword evidence="3" id="KW-0675">Receptor</keyword>
<organism evidence="7 8">
    <name type="scientific">Electrophorus voltai</name>
    <dbReference type="NCBI Taxonomy" id="2609070"/>
    <lineage>
        <taxon>Eukaryota</taxon>
        <taxon>Metazoa</taxon>
        <taxon>Chordata</taxon>
        <taxon>Craniata</taxon>
        <taxon>Vertebrata</taxon>
        <taxon>Euteleostomi</taxon>
        <taxon>Actinopterygii</taxon>
        <taxon>Neopterygii</taxon>
        <taxon>Teleostei</taxon>
        <taxon>Ostariophysi</taxon>
        <taxon>Gymnotiformes</taxon>
        <taxon>Gymnotoidei</taxon>
        <taxon>Gymnotidae</taxon>
        <taxon>Electrophorus</taxon>
    </lineage>
</organism>
<dbReference type="Pfam" id="PF07686">
    <property type="entry name" value="V-set"/>
    <property type="match status" value="1"/>
</dbReference>
<feature type="signal peptide" evidence="5">
    <location>
        <begin position="1"/>
        <end position="21"/>
    </location>
</feature>
<evidence type="ECO:0000256" key="5">
    <source>
        <dbReference type="SAM" id="SignalP"/>
    </source>
</evidence>
<dbReference type="InterPro" id="IPR051287">
    <property type="entry name" value="TCR_variable_region"/>
</dbReference>
<feature type="chain" id="PRO_5042058016" description="Immunoglobulin V-set domain-containing protein" evidence="5">
    <location>
        <begin position="22"/>
        <end position="178"/>
    </location>
</feature>
<evidence type="ECO:0000256" key="1">
    <source>
        <dbReference type="ARBA" id="ARBA00022729"/>
    </source>
</evidence>
<name>A0AAD9DMU3_9TELE</name>
<keyword evidence="4" id="KW-0393">Immunoglobulin domain</keyword>
<sequence length="178" mass="19651">MERALLILTLVSVGKFTPVGGDWCTCVKSTIPISHYVYTITTMMVLCSLALFITILSDCSSQSVTPLNNRMHIHALEGEPVILSYKYDGNVQTLQWYRQNSGSRPEYLLMIFPSENSTVIHGTPQLPQLDAEVKIKDKKVNLLISPAAVSDSALYYCALVPTVTGSPAPLYKNLLLQT</sequence>
<dbReference type="EMBL" id="JAROKS010000024">
    <property type="protein sequence ID" value="KAK1786663.1"/>
    <property type="molecule type" value="Genomic_DNA"/>
</dbReference>
<comment type="caution">
    <text evidence="7">The sequence shown here is derived from an EMBL/GenBank/DDBJ whole genome shotgun (WGS) entry which is preliminary data.</text>
</comment>
<gene>
    <name evidence="7" type="ORF">P4O66_002980</name>
</gene>
<dbReference type="AlphaFoldDB" id="A0AAD9DMU3"/>
<keyword evidence="2" id="KW-1064">Adaptive immunity</keyword>
<evidence type="ECO:0000313" key="7">
    <source>
        <dbReference type="EMBL" id="KAK1786663.1"/>
    </source>
</evidence>
<evidence type="ECO:0000256" key="4">
    <source>
        <dbReference type="ARBA" id="ARBA00023319"/>
    </source>
</evidence>
<feature type="domain" description="Immunoglobulin V-set" evidence="6">
    <location>
        <begin position="74"/>
        <end position="162"/>
    </location>
</feature>
<protein>
    <recommendedName>
        <fullName evidence="6">Immunoglobulin V-set domain-containing protein</fullName>
    </recommendedName>
</protein>
<dbReference type="PANTHER" id="PTHR19367:SF18">
    <property type="entry name" value="T CELL RECEPTOR ALPHA VARIABLE 16"/>
    <property type="match status" value="1"/>
</dbReference>
<dbReference type="Proteomes" id="UP001239994">
    <property type="component" value="Unassembled WGS sequence"/>
</dbReference>